<accession>A0A2N3NA90</accession>
<evidence type="ECO:0000256" key="2">
    <source>
        <dbReference type="ARBA" id="ARBA00009056"/>
    </source>
</evidence>
<dbReference type="Proteomes" id="UP000233524">
    <property type="component" value="Unassembled WGS sequence"/>
</dbReference>
<dbReference type="PANTHER" id="PTHR21210:SF0">
    <property type="entry name" value="TRNA (URACIL-O(2)-)-METHYLTRANSFERASE-RELATED"/>
    <property type="match status" value="1"/>
</dbReference>
<dbReference type="GO" id="GO:0005737">
    <property type="term" value="C:cytoplasm"/>
    <property type="evidence" value="ECO:0007669"/>
    <property type="project" value="UniProtKB-SubCell"/>
</dbReference>
<evidence type="ECO:0000256" key="9">
    <source>
        <dbReference type="ARBA" id="ARBA00022694"/>
    </source>
</evidence>
<proteinExistence type="inferred from homology"/>
<dbReference type="Pfam" id="PF07757">
    <property type="entry name" value="AdoMet_MTase"/>
    <property type="match status" value="1"/>
</dbReference>
<dbReference type="InParanoid" id="A0A2N3NA90"/>
<dbReference type="AlphaFoldDB" id="A0A2N3NA90"/>
<evidence type="ECO:0000256" key="5">
    <source>
        <dbReference type="ARBA" id="ARBA00022490"/>
    </source>
</evidence>
<keyword evidence="9 11" id="KW-0819">tRNA processing</keyword>
<evidence type="ECO:0000313" key="13">
    <source>
        <dbReference type="Proteomes" id="UP000233524"/>
    </source>
</evidence>
<dbReference type="STRING" id="41688.A0A2N3NA90"/>
<evidence type="ECO:0000256" key="3">
    <source>
        <dbReference type="ARBA" id="ARBA00012795"/>
    </source>
</evidence>
<comment type="similarity">
    <text evidence="2 11">Belongs to the TRM44 family.</text>
</comment>
<evidence type="ECO:0000256" key="6">
    <source>
        <dbReference type="ARBA" id="ARBA00022603"/>
    </source>
</evidence>
<dbReference type="InterPro" id="IPR011671">
    <property type="entry name" value="tRNA_uracil_MeTrfase"/>
</dbReference>
<keyword evidence="7 11" id="KW-0808">Transferase</keyword>
<dbReference type="EC" id="2.1.1.211" evidence="3 11"/>
<reference evidence="12 13" key="1">
    <citation type="journal article" date="2017" name="G3 (Bethesda)">
        <title>First Draft Genome Sequence of the Pathogenic Fungus Lomentospora prolificans (Formerly Scedosporium prolificans).</title>
        <authorList>
            <person name="Luo R."/>
            <person name="Zimin A."/>
            <person name="Workman R."/>
            <person name="Fan Y."/>
            <person name="Pertea G."/>
            <person name="Grossman N."/>
            <person name="Wear M.P."/>
            <person name="Jia B."/>
            <person name="Miller H."/>
            <person name="Casadevall A."/>
            <person name="Timp W."/>
            <person name="Zhang S.X."/>
            <person name="Salzberg S.L."/>
        </authorList>
    </citation>
    <scope>NUCLEOTIDE SEQUENCE [LARGE SCALE GENOMIC DNA]</scope>
    <source>
        <strain evidence="12 13">JHH-5317</strain>
    </source>
</reference>
<dbReference type="GO" id="GO:0030488">
    <property type="term" value="P:tRNA methylation"/>
    <property type="evidence" value="ECO:0007669"/>
    <property type="project" value="UniProtKB-UniRule"/>
</dbReference>
<comment type="catalytic activity">
    <reaction evidence="10 11">
        <text>uridine(44) in tRNA(Ser) + S-adenosyl-L-methionine = 2'-O-methyluridine(44) in tRNA(Ser) + S-adenosyl-L-homocysteine + H(+)</text>
        <dbReference type="Rhea" id="RHEA:43100"/>
        <dbReference type="Rhea" id="RHEA-COMP:10339"/>
        <dbReference type="Rhea" id="RHEA-COMP:10340"/>
        <dbReference type="ChEBI" id="CHEBI:15378"/>
        <dbReference type="ChEBI" id="CHEBI:57856"/>
        <dbReference type="ChEBI" id="CHEBI:59789"/>
        <dbReference type="ChEBI" id="CHEBI:65315"/>
        <dbReference type="ChEBI" id="CHEBI:74478"/>
        <dbReference type="EC" id="2.1.1.211"/>
    </reaction>
</comment>
<evidence type="ECO:0000256" key="10">
    <source>
        <dbReference type="ARBA" id="ARBA00047957"/>
    </source>
</evidence>
<organism evidence="12 13">
    <name type="scientific">Lomentospora prolificans</name>
    <dbReference type="NCBI Taxonomy" id="41688"/>
    <lineage>
        <taxon>Eukaryota</taxon>
        <taxon>Fungi</taxon>
        <taxon>Dikarya</taxon>
        <taxon>Ascomycota</taxon>
        <taxon>Pezizomycotina</taxon>
        <taxon>Sordariomycetes</taxon>
        <taxon>Hypocreomycetidae</taxon>
        <taxon>Microascales</taxon>
        <taxon>Microascaceae</taxon>
        <taxon>Lomentospora</taxon>
    </lineage>
</organism>
<comment type="function">
    <text evidence="11">Adenosyl-L-methionine (AdoMet)-dependent tRNA (uracil-O(2)-)-methyltransferase.</text>
</comment>
<evidence type="ECO:0000256" key="4">
    <source>
        <dbReference type="ARBA" id="ARBA00017788"/>
    </source>
</evidence>
<gene>
    <name evidence="12" type="ORF">jhhlp_003972</name>
</gene>
<dbReference type="PANTHER" id="PTHR21210">
    <property type="entry name" value="TRNA (URACIL-O(2)-)-METHYLTRANSFERASE-RELATED"/>
    <property type="match status" value="1"/>
</dbReference>
<evidence type="ECO:0000256" key="11">
    <source>
        <dbReference type="RuleBase" id="RU368004"/>
    </source>
</evidence>
<keyword evidence="8 11" id="KW-0949">S-adenosyl-L-methionine</keyword>
<comment type="caution">
    <text evidence="12">The sequence shown here is derived from an EMBL/GenBank/DDBJ whole genome shotgun (WGS) entry which is preliminary data.</text>
</comment>
<name>A0A2N3NA90_9PEZI</name>
<dbReference type="FunCoup" id="A0A2N3NA90">
    <property type="interactions" value="80"/>
</dbReference>
<keyword evidence="13" id="KW-1185">Reference proteome</keyword>
<evidence type="ECO:0000256" key="8">
    <source>
        <dbReference type="ARBA" id="ARBA00022691"/>
    </source>
</evidence>
<protein>
    <recommendedName>
        <fullName evidence="4 11">tRNA (uracil-O(2)-)-methyltransferase</fullName>
        <ecNumber evidence="3 11">2.1.1.211</ecNumber>
    </recommendedName>
</protein>
<evidence type="ECO:0000256" key="7">
    <source>
        <dbReference type="ARBA" id="ARBA00022679"/>
    </source>
</evidence>
<evidence type="ECO:0000313" key="12">
    <source>
        <dbReference type="EMBL" id="PKS09358.1"/>
    </source>
</evidence>
<keyword evidence="6 11" id="KW-0489">Methyltransferase</keyword>
<dbReference type="GO" id="GO:0141101">
    <property type="term" value="F:tRNA(Ser) (uridine(44)-2'-O-)-methyltransferase activity"/>
    <property type="evidence" value="ECO:0007669"/>
    <property type="project" value="UniProtKB-EC"/>
</dbReference>
<comment type="subcellular location">
    <subcellularLocation>
        <location evidence="1 11">Cytoplasm</location>
    </subcellularLocation>
</comment>
<keyword evidence="5 11" id="KW-0963">Cytoplasm</keyword>
<dbReference type="OrthoDB" id="10047021at2759"/>
<dbReference type="EMBL" id="NLAX01000010">
    <property type="protein sequence ID" value="PKS09358.1"/>
    <property type="molecule type" value="Genomic_DNA"/>
</dbReference>
<dbReference type="VEuPathDB" id="FungiDB:jhhlp_003972"/>
<sequence>MVSFTPRHFEPDAVPVLHDVDGNTWTPVVEHECSFDSETFFKVMSRFVLNPNYNSSWLFRADILAEEEGCIPRESFVAQGRSFGTSFEGFDLEKGLVRRLIPRNPNRDNPLEQTCLFLKSQEREGCVRAIVVYFPHISTPEESPFYHPQVRGIAHLHEWDTTASTGTVSVHLWHFDSDDLRSSNKVQRTALMLLQHLHKHGQGAVTGYVKRVPNPDNIIPRERLQDRHTQLRTKYAKELMATWAEQTDPSKHVFEDIGIAAFLIELWEDMYKGKEFPGFVDIGCGNGLLVHILRKEGYSGWGFDARSRKSWLQYNMPTSAPGAQLSDGAKDSLQVRVLLPTFAMTTGSAGEGHQLEDPDAIIHDGLFAKGTFIVSNHADELTPWTPILAAQSDCPFIMIPCCSHNLSGAKFRAPPPKDGTNGKSAYASLVAWVSRLAEECLFEVESVVLRIPSTRNTAVLGRKRTGTVALEPIIAKYGGTAGYYENVSKLLKTGPRGH</sequence>
<evidence type="ECO:0000256" key="1">
    <source>
        <dbReference type="ARBA" id="ARBA00004496"/>
    </source>
</evidence>